<keyword evidence="5" id="KW-0333">Golgi apparatus</keyword>
<proteinExistence type="inferred from homology"/>
<comment type="subcellular location">
    <subcellularLocation>
        <location evidence="8">Golgi apparatus</location>
        <location evidence="8">cis-Golgi network membrane</location>
        <topology evidence="8">Single-pass type IV membrane protein</topology>
    </subcellularLocation>
</comment>
<comment type="function">
    <text evidence="7 10">Involved in transport of proteins from the cis/medial-Golgi to the trans-Golgi network.</text>
</comment>
<evidence type="ECO:0000313" key="13">
    <source>
        <dbReference type="Proteomes" id="UP000218231"/>
    </source>
</evidence>
<evidence type="ECO:0000256" key="1">
    <source>
        <dbReference type="ARBA" id="ARBA00022448"/>
    </source>
</evidence>
<accession>A0A2A2J551</accession>
<evidence type="ECO:0000256" key="10">
    <source>
        <dbReference type="PIRNR" id="PIRNR028865"/>
    </source>
</evidence>
<dbReference type="GO" id="GO:0012507">
    <property type="term" value="C:ER to Golgi transport vesicle membrane"/>
    <property type="evidence" value="ECO:0007669"/>
    <property type="project" value="TreeGrafter"/>
</dbReference>
<evidence type="ECO:0000256" key="4">
    <source>
        <dbReference type="ARBA" id="ARBA00022989"/>
    </source>
</evidence>
<evidence type="ECO:0000256" key="9">
    <source>
        <dbReference type="ARBA" id="ARBA00038172"/>
    </source>
</evidence>
<dbReference type="SUPFAM" id="SSF58038">
    <property type="entry name" value="SNARE fusion complex"/>
    <property type="match status" value="1"/>
</dbReference>
<gene>
    <name evidence="12" type="ORF">WR25_20698</name>
</gene>
<feature type="transmembrane region" description="Helical" evidence="11">
    <location>
        <begin position="192"/>
        <end position="213"/>
    </location>
</feature>
<evidence type="ECO:0008006" key="14">
    <source>
        <dbReference type="Google" id="ProtNLM"/>
    </source>
</evidence>
<keyword evidence="4 11" id="KW-1133">Transmembrane helix</keyword>
<evidence type="ECO:0000256" key="11">
    <source>
        <dbReference type="SAM" id="Phobius"/>
    </source>
</evidence>
<name>A0A2A2J551_9BILA</name>
<dbReference type="EMBL" id="LIAE01010673">
    <property type="protein sequence ID" value="PAV56906.1"/>
    <property type="molecule type" value="Genomic_DNA"/>
</dbReference>
<keyword evidence="6 10" id="KW-0472">Membrane</keyword>
<dbReference type="PANTHER" id="PTHR21230:SF1">
    <property type="entry name" value="GOLGI SNAP RECEPTOR COMPLEX MEMBER 2"/>
    <property type="match status" value="1"/>
</dbReference>
<sequence length="224" mass="25825">MEQLYVQTNAILQRAQLDLGRLEQARDERDAQVISQSIHAQIRDVESNICQLDLFVGKEPPGRRQTARMKVDQLKHDQQSVSVALTAMYARLTTKWRAASEREELLTQRMRPNDSSTAISFDDHQLQMNDRLHNSHRQMDDLIGQGAAVLENLRSQHLNLRGVRRKIMDIGSTLGLSNTTISMIDRRVREDWVLMLVGMLLTLLFIYCFWSWWKGSTGSSSHYS</sequence>
<dbReference type="GO" id="GO:0005484">
    <property type="term" value="F:SNAP receptor activity"/>
    <property type="evidence" value="ECO:0007669"/>
    <property type="project" value="InterPro"/>
</dbReference>
<dbReference type="GO" id="GO:0006906">
    <property type="term" value="P:vesicle fusion"/>
    <property type="evidence" value="ECO:0007669"/>
    <property type="project" value="TreeGrafter"/>
</dbReference>
<dbReference type="GO" id="GO:0015031">
    <property type="term" value="P:protein transport"/>
    <property type="evidence" value="ECO:0007669"/>
    <property type="project" value="UniProtKB-KW"/>
</dbReference>
<dbReference type="InterPro" id="IPR027027">
    <property type="entry name" value="GOSR2/Membrin/Bos1"/>
</dbReference>
<dbReference type="PANTHER" id="PTHR21230">
    <property type="entry name" value="VESICLE TRANSPORT V-SNARE PROTEIN VTI1-RELATED"/>
    <property type="match status" value="1"/>
</dbReference>
<protein>
    <recommendedName>
        <fullName evidence="14">Golgi SNAP receptor complex member 2</fullName>
    </recommendedName>
</protein>
<comment type="caution">
    <text evidence="12">The sequence shown here is derived from an EMBL/GenBank/DDBJ whole genome shotgun (WGS) entry which is preliminary data.</text>
</comment>
<evidence type="ECO:0000256" key="8">
    <source>
        <dbReference type="ARBA" id="ARBA00037862"/>
    </source>
</evidence>
<dbReference type="GO" id="GO:0031201">
    <property type="term" value="C:SNARE complex"/>
    <property type="evidence" value="ECO:0007669"/>
    <property type="project" value="TreeGrafter"/>
</dbReference>
<evidence type="ECO:0000313" key="12">
    <source>
        <dbReference type="EMBL" id="PAV56906.1"/>
    </source>
</evidence>
<dbReference type="OrthoDB" id="158360at2759"/>
<evidence type="ECO:0000256" key="6">
    <source>
        <dbReference type="ARBA" id="ARBA00023136"/>
    </source>
</evidence>
<evidence type="ECO:0000256" key="5">
    <source>
        <dbReference type="ARBA" id="ARBA00023034"/>
    </source>
</evidence>
<dbReference type="STRING" id="2018661.A0A2A2J551"/>
<keyword evidence="13" id="KW-1185">Reference proteome</keyword>
<dbReference type="GO" id="GO:0005794">
    <property type="term" value="C:Golgi apparatus"/>
    <property type="evidence" value="ECO:0007669"/>
    <property type="project" value="UniProtKB-SubCell"/>
</dbReference>
<dbReference type="GO" id="GO:0031902">
    <property type="term" value="C:late endosome membrane"/>
    <property type="evidence" value="ECO:0007669"/>
    <property type="project" value="TreeGrafter"/>
</dbReference>
<organism evidence="12 13">
    <name type="scientific">Diploscapter pachys</name>
    <dbReference type="NCBI Taxonomy" id="2018661"/>
    <lineage>
        <taxon>Eukaryota</taxon>
        <taxon>Metazoa</taxon>
        <taxon>Ecdysozoa</taxon>
        <taxon>Nematoda</taxon>
        <taxon>Chromadorea</taxon>
        <taxon>Rhabditida</taxon>
        <taxon>Rhabditina</taxon>
        <taxon>Rhabditomorpha</taxon>
        <taxon>Rhabditoidea</taxon>
        <taxon>Rhabditidae</taxon>
        <taxon>Diploscapter</taxon>
    </lineage>
</organism>
<dbReference type="GO" id="GO:0000149">
    <property type="term" value="F:SNARE binding"/>
    <property type="evidence" value="ECO:0007669"/>
    <property type="project" value="TreeGrafter"/>
</dbReference>
<dbReference type="Gene3D" id="1.20.5.110">
    <property type="match status" value="1"/>
</dbReference>
<evidence type="ECO:0000256" key="2">
    <source>
        <dbReference type="ARBA" id="ARBA00022692"/>
    </source>
</evidence>
<evidence type="ECO:0000256" key="7">
    <source>
        <dbReference type="ARBA" id="ARBA00037078"/>
    </source>
</evidence>
<dbReference type="PIRSF" id="PIRSF028865">
    <property type="entry name" value="Membrin-2"/>
    <property type="match status" value="1"/>
</dbReference>
<evidence type="ECO:0000256" key="3">
    <source>
        <dbReference type="ARBA" id="ARBA00022927"/>
    </source>
</evidence>
<comment type="similarity">
    <text evidence="9 10">Belongs to the GOSR2 family.</text>
</comment>
<dbReference type="Pfam" id="PF12352">
    <property type="entry name" value="V-SNARE_C"/>
    <property type="match status" value="1"/>
</dbReference>
<dbReference type="AlphaFoldDB" id="A0A2A2J551"/>
<keyword evidence="3 10" id="KW-0653">Protein transport</keyword>
<dbReference type="Proteomes" id="UP000218231">
    <property type="component" value="Unassembled WGS sequence"/>
</dbReference>
<keyword evidence="2 11" id="KW-0812">Transmembrane</keyword>
<reference evidence="12 13" key="1">
    <citation type="journal article" date="2017" name="Curr. Biol.">
        <title>Genome architecture and evolution of a unichromosomal asexual nematode.</title>
        <authorList>
            <person name="Fradin H."/>
            <person name="Zegar C."/>
            <person name="Gutwein M."/>
            <person name="Lucas J."/>
            <person name="Kovtun M."/>
            <person name="Corcoran D."/>
            <person name="Baugh L.R."/>
            <person name="Kiontke K."/>
            <person name="Gunsalus K."/>
            <person name="Fitch D.H."/>
            <person name="Piano F."/>
        </authorList>
    </citation>
    <scope>NUCLEOTIDE SEQUENCE [LARGE SCALE GENOMIC DNA]</scope>
    <source>
        <strain evidence="12">PF1309</strain>
    </source>
</reference>
<dbReference type="GO" id="GO:0005789">
    <property type="term" value="C:endoplasmic reticulum membrane"/>
    <property type="evidence" value="ECO:0007669"/>
    <property type="project" value="TreeGrafter"/>
</dbReference>
<dbReference type="CDD" id="cd15863">
    <property type="entry name" value="SNARE_GS27"/>
    <property type="match status" value="1"/>
</dbReference>
<keyword evidence="1 10" id="KW-0813">Transport</keyword>